<evidence type="ECO:0000313" key="4">
    <source>
        <dbReference type="EMBL" id="GKT21356.1"/>
    </source>
</evidence>
<dbReference type="Proteomes" id="UP001057375">
    <property type="component" value="Unassembled WGS sequence"/>
</dbReference>
<evidence type="ECO:0000256" key="1">
    <source>
        <dbReference type="SAM" id="Coils"/>
    </source>
</evidence>
<protein>
    <recommendedName>
        <fullName evidence="3">Tubulin-folding cofactor D C-terminal domain-containing protein</fullName>
    </recommendedName>
</protein>
<dbReference type="InterPro" id="IPR033162">
    <property type="entry name" value="TBCD"/>
</dbReference>
<feature type="region of interest" description="Disordered" evidence="2">
    <location>
        <begin position="111"/>
        <end position="131"/>
    </location>
</feature>
<feature type="compositionally biased region" description="Basic and acidic residues" evidence="2">
    <location>
        <begin position="111"/>
        <end position="126"/>
    </location>
</feature>
<sequence length="406" mass="44922">MLGHGLGVDMLAVQESSNRTNVTKLLASLSELQEELAILSAKMTVEKIDGLKDVAGSIFSFLLSPDMCKYSGLLKSARNRIGFSVRNIPKIDQHKVSKKLESIWGEGIDAIGKEGEENEEGKEGKKGSLSTTSPTIIERKSFFDDPDTLISNGTGDNVILTKEELFSAYLRSPTCSPYLISCLIEIPGFRDAVIEGMIIMGGDASQEIAKPVLRSLDIFLRKDGTKEAVDFFRGHKLLALLHDWADIDRIHPLLSFIERLFSSSMVICESIPNHTIADLTEKCIDLCRKTSNVKRMCGSVVVLCVILHIHGEDSAIRTKILRCLTVLIAHTKFPVLRSTVARELGAVLALCTFFSDKQVCEAEEILLEENGNIWIQKKELAMRQRDKLCLSLGIPKPKPKAKPQAK</sequence>
<proteinExistence type="predicted"/>
<comment type="caution">
    <text evidence="4">The sequence shown here is derived from an EMBL/GenBank/DDBJ whole genome shotgun (WGS) entry which is preliminary data.</text>
</comment>
<evidence type="ECO:0000256" key="2">
    <source>
        <dbReference type="SAM" id="MobiDB-lite"/>
    </source>
</evidence>
<reference evidence="4" key="1">
    <citation type="submission" date="2022-03" db="EMBL/GenBank/DDBJ databases">
        <title>Draft genome sequence of Aduncisulcus paluster, a free-living microaerophilic Fornicata.</title>
        <authorList>
            <person name="Yuyama I."/>
            <person name="Kume K."/>
            <person name="Tamura T."/>
            <person name="Inagaki Y."/>
            <person name="Hashimoto T."/>
        </authorList>
    </citation>
    <scope>NUCLEOTIDE SEQUENCE</scope>
    <source>
        <strain evidence="4">NY0171</strain>
    </source>
</reference>
<dbReference type="PANTHER" id="PTHR12658:SF0">
    <property type="entry name" value="TUBULIN-SPECIFIC CHAPERONE D"/>
    <property type="match status" value="1"/>
</dbReference>
<dbReference type="InterPro" id="IPR022577">
    <property type="entry name" value="TBCD_C"/>
</dbReference>
<keyword evidence="5" id="KW-1185">Reference proteome</keyword>
<feature type="coiled-coil region" evidence="1">
    <location>
        <begin position="22"/>
        <end position="49"/>
    </location>
</feature>
<accession>A0ABQ5JXG9</accession>
<name>A0ABQ5JXG9_9EUKA</name>
<dbReference type="PANTHER" id="PTHR12658">
    <property type="entry name" value="BETA-TUBULIN COFACTOR D"/>
    <property type="match status" value="1"/>
</dbReference>
<gene>
    <name evidence="4" type="ORF">ADUPG1_011880</name>
</gene>
<keyword evidence="1" id="KW-0175">Coiled coil</keyword>
<evidence type="ECO:0000313" key="5">
    <source>
        <dbReference type="Proteomes" id="UP001057375"/>
    </source>
</evidence>
<evidence type="ECO:0000259" key="3">
    <source>
        <dbReference type="Pfam" id="PF12612"/>
    </source>
</evidence>
<organism evidence="4 5">
    <name type="scientific">Aduncisulcus paluster</name>
    <dbReference type="NCBI Taxonomy" id="2918883"/>
    <lineage>
        <taxon>Eukaryota</taxon>
        <taxon>Metamonada</taxon>
        <taxon>Carpediemonas-like organisms</taxon>
        <taxon>Aduncisulcus</taxon>
    </lineage>
</organism>
<dbReference type="EMBL" id="BQXS01012313">
    <property type="protein sequence ID" value="GKT21356.1"/>
    <property type="molecule type" value="Genomic_DNA"/>
</dbReference>
<dbReference type="Pfam" id="PF12612">
    <property type="entry name" value="TFCD_C"/>
    <property type="match status" value="1"/>
</dbReference>
<feature type="domain" description="Tubulin-folding cofactor D C-terminal" evidence="3">
    <location>
        <begin position="172"/>
        <end position="292"/>
    </location>
</feature>